<dbReference type="PROSITE" id="PS01124">
    <property type="entry name" value="HTH_ARAC_FAMILY_2"/>
    <property type="match status" value="1"/>
</dbReference>
<dbReference type="InterPro" id="IPR018060">
    <property type="entry name" value="HTH_AraC"/>
</dbReference>
<dbReference type="AlphaFoldDB" id="A0A0F5JHG5"/>
<dbReference type="Proteomes" id="UP000033035">
    <property type="component" value="Unassembled WGS sequence"/>
</dbReference>
<comment type="caution">
    <text evidence="3">The sequence shown here is derived from an EMBL/GenBank/DDBJ whole genome shotgun (WGS) entry which is preliminary data.</text>
</comment>
<dbReference type="Pfam" id="PF12833">
    <property type="entry name" value="HTH_18"/>
    <property type="match status" value="1"/>
</dbReference>
<dbReference type="STRING" id="1203610.HMPREF1536_01972"/>
<gene>
    <name evidence="3" type="ORF">HMPREF1536_01972</name>
</gene>
<dbReference type="PANTHER" id="PTHR43280:SF32">
    <property type="entry name" value="TRANSCRIPTIONAL REGULATORY PROTEIN"/>
    <property type="match status" value="1"/>
</dbReference>
<evidence type="ECO:0000313" key="4">
    <source>
        <dbReference type="Proteomes" id="UP000033035"/>
    </source>
</evidence>
<dbReference type="SMART" id="SM00342">
    <property type="entry name" value="HTH_ARAC"/>
    <property type="match status" value="1"/>
</dbReference>
<reference evidence="3 4" key="1">
    <citation type="submission" date="2013-04" db="EMBL/GenBank/DDBJ databases">
        <title>The Genome Sequence of Parabacteroides gordonii DSM 23371.</title>
        <authorList>
            <consortium name="The Broad Institute Genomics Platform"/>
            <person name="Earl A."/>
            <person name="Ward D."/>
            <person name="Feldgarden M."/>
            <person name="Gevers D."/>
            <person name="Martens E."/>
            <person name="Sakamoto M."/>
            <person name="Benno Y."/>
            <person name="Suzuki N."/>
            <person name="Matsunaga N."/>
            <person name="Koshihara K."/>
            <person name="Seki M."/>
            <person name="Komiya H."/>
            <person name="Walker B."/>
            <person name="Young S."/>
            <person name="Zeng Q."/>
            <person name="Gargeya S."/>
            <person name="Fitzgerald M."/>
            <person name="Haas B."/>
            <person name="Abouelleil A."/>
            <person name="Allen A.W."/>
            <person name="Alvarado L."/>
            <person name="Arachchi H.M."/>
            <person name="Berlin A.M."/>
            <person name="Chapman S.B."/>
            <person name="Gainer-Dewar J."/>
            <person name="Goldberg J."/>
            <person name="Griggs A."/>
            <person name="Gujja S."/>
            <person name="Hansen M."/>
            <person name="Howarth C."/>
            <person name="Imamovic A."/>
            <person name="Ireland A."/>
            <person name="Larimer J."/>
            <person name="McCowan C."/>
            <person name="Murphy C."/>
            <person name="Pearson M."/>
            <person name="Poon T.W."/>
            <person name="Priest M."/>
            <person name="Roberts A."/>
            <person name="Saif S."/>
            <person name="Shea T."/>
            <person name="Sisk P."/>
            <person name="Sykes S."/>
            <person name="Wortman J."/>
            <person name="Nusbaum C."/>
            <person name="Birren B."/>
        </authorList>
    </citation>
    <scope>NUCLEOTIDE SEQUENCE [LARGE SCALE GENOMIC DNA]</scope>
    <source>
        <strain evidence="3 4">MS-1</strain>
    </source>
</reference>
<dbReference type="GO" id="GO:0043565">
    <property type="term" value="F:sequence-specific DNA binding"/>
    <property type="evidence" value="ECO:0007669"/>
    <property type="project" value="InterPro"/>
</dbReference>
<dbReference type="Pfam" id="PF02311">
    <property type="entry name" value="AraC_binding"/>
    <property type="match status" value="1"/>
</dbReference>
<evidence type="ECO:0000256" key="1">
    <source>
        <dbReference type="ARBA" id="ARBA00023125"/>
    </source>
</evidence>
<keyword evidence="1" id="KW-0238">DNA-binding</keyword>
<dbReference type="EMBL" id="AQHW01000013">
    <property type="protein sequence ID" value="KKB57251.1"/>
    <property type="molecule type" value="Genomic_DNA"/>
</dbReference>
<dbReference type="PATRIC" id="fig|1203610.3.peg.2021"/>
<protein>
    <recommendedName>
        <fullName evidence="2">HTH araC/xylS-type domain-containing protein</fullName>
    </recommendedName>
</protein>
<dbReference type="PANTHER" id="PTHR43280">
    <property type="entry name" value="ARAC-FAMILY TRANSCRIPTIONAL REGULATOR"/>
    <property type="match status" value="1"/>
</dbReference>
<keyword evidence="4" id="KW-1185">Reference proteome</keyword>
<evidence type="ECO:0000259" key="2">
    <source>
        <dbReference type="PROSITE" id="PS01124"/>
    </source>
</evidence>
<proteinExistence type="predicted"/>
<dbReference type="HOGENOM" id="CLU_000445_88_2_10"/>
<sequence>MIDIVRQKLQTIQLTDLLSGGKCMNFGVDSFPDAMYVHPEELHRHDYYQIVLLTKGSAIHTIDFVTHSIESPAAAVVFPQQIHKCKFSADAEGKVVLFDKTVFCSEILANELKEYNLDIHKRLNSISFNGKEKEFLSLLTIEQNIRELYAELNLIRKMQIKFMMKILLLKLIDQAPTYHSPSGADKDIQHYIHFRSLIDEYYATERKLNFYTTRLGVSAKKLTALCLLYSGISPSVLIHERLSLEIKKCFLYEDITLKEMAFRFGFSSQSALNKYIATKFSMTPSELKEHVLRLSAGKL</sequence>
<dbReference type="Gene3D" id="1.10.10.60">
    <property type="entry name" value="Homeodomain-like"/>
    <property type="match status" value="1"/>
</dbReference>
<feature type="domain" description="HTH araC/xylS-type" evidence="2">
    <location>
        <begin position="192"/>
        <end position="290"/>
    </location>
</feature>
<name>A0A0F5JHG5_9BACT</name>
<dbReference type="RefSeq" id="WP_028730179.1">
    <property type="nucleotide sequence ID" value="NZ_KE386765.1"/>
</dbReference>
<dbReference type="InterPro" id="IPR003313">
    <property type="entry name" value="AraC-bd"/>
</dbReference>
<dbReference type="SUPFAM" id="SSF51215">
    <property type="entry name" value="Regulatory protein AraC"/>
    <property type="match status" value="1"/>
</dbReference>
<dbReference type="GO" id="GO:0003700">
    <property type="term" value="F:DNA-binding transcription factor activity"/>
    <property type="evidence" value="ECO:0007669"/>
    <property type="project" value="InterPro"/>
</dbReference>
<dbReference type="InterPro" id="IPR037923">
    <property type="entry name" value="HTH-like"/>
</dbReference>
<organism evidence="3 4">
    <name type="scientific">Parabacteroides gordonii MS-1 = DSM 23371</name>
    <dbReference type="NCBI Taxonomy" id="1203610"/>
    <lineage>
        <taxon>Bacteria</taxon>
        <taxon>Pseudomonadati</taxon>
        <taxon>Bacteroidota</taxon>
        <taxon>Bacteroidia</taxon>
        <taxon>Bacteroidales</taxon>
        <taxon>Tannerellaceae</taxon>
        <taxon>Parabacteroides</taxon>
    </lineage>
</organism>
<evidence type="ECO:0000313" key="3">
    <source>
        <dbReference type="EMBL" id="KKB57251.1"/>
    </source>
</evidence>
<accession>A0A0F5JHG5</accession>